<dbReference type="Proteomes" id="UP000001239">
    <property type="component" value="Segment"/>
</dbReference>
<reference evidence="1 2" key="2">
    <citation type="journal article" date="2003" name="Res. Microbiol.">
        <title>Myoviridae bacteriophages of Pseudomonas aeruginosa: a long and complex evolutionary pathway.</title>
        <authorList>
            <person name="Krylov V.N."/>
            <person name="Pleteneva E.A."/>
            <person name="Bourkalsteva M.V."/>
            <person name="Shaburova O.V."/>
            <person name="Volckaert G."/>
            <person name="Sykilinda N.N."/>
            <person name="Kurochkina L.P."/>
            <person name="Mesyanzhinov V.V."/>
        </authorList>
    </citation>
    <scope>NUCLEOTIDE SEQUENCE [LARGE SCALE GENOMIC DNA]</scope>
</reference>
<name>Q2Z155_9CAUD</name>
<dbReference type="EMBL" id="AJ697969">
    <property type="protein sequence ID" value="CAG27120.1"/>
    <property type="molecule type" value="Genomic_DNA"/>
</dbReference>
<dbReference type="RefSeq" id="YP_418059.1">
    <property type="nucleotide sequence ID" value="NC_007623.1"/>
</dbReference>
<proteinExistence type="predicted"/>
<dbReference type="GeneID" id="5176625"/>
<reference evidence="1 2" key="3">
    <citation type="journal article" date="2004" name="Bioinformatics">
        <title>PHIRE, a deterministic approach to reveal regulatory elements in bacteriophage genomes.</title>
        <authorList>
            <person name="Lavigne R."/>
            <person name="Sun W.D."/>
            <person name="Volckaert G."/>
        </authorList>
    </citation>
    <scope>NUCLEOTIDE SEQUENCE [LARGE SCALE GENOMIC DNA]</scope>
</reference>
<sequence>MVMIWSDHGLIDRAGVCAHRVMSSVITGQVDFDGDSMYAIFLIDLESKAKAYGGLGHHQVLDNNVPFKISKYAGQTATNLMNFNTLMLQKPIE</sequence>
<keyword evidence="2" id="KW-1185">Reference proteome</keyword>
<reference evidence="1 2" key="1">
    <citation type="journal article" date="2002" name="Genetika">
        <title>Phenogenetic characterization of a group of giant Phi KZ-like bacteriophages of Pseudomonas aeruginosa].</title>
        <authorList>
            <person name="Burkal'tseva M.V."/>
            <person name="Krylov V.N."/>
            <person name="Pleteneva E.A."/>
            <person name="Shaburova O.V."/>
            <person name="Krylov S.V."/>
            <person name="Volckaert G."/>
            <person name="Sykilinda N.N."/>
            <person name="Kurochkina L.P."/>
            <person name="Mesyanzhinov V.V."/>
        </authorList>
    </citation>
    <scope>NUCLEOTIDE SEQUENCE [LARGE SCALE GENOMIC DNA]</scope>
</reference>
<organism evidence="1 2">
    <name type="scientific">Pseudomonas phage EL</name>
    <dbReference type="NCBI Taxonomy" id="273133"/>
    <lineage>
        <taxon>Viruses</taxon>
        <taxon>Duplodnaviria</taxon>
        <taxon>Heunggongvirae</taxon>
        <taxon>Uroviricota</taxon>
        <taxon>Caudoviricetes</taxon>
        <taxon>Chimalliviridae</taxon>
        <taxon>Elvirus</taxon>
        <taxon>Elvirus EL</taxon>
    </lineage>
</organism>
<evidence type="ECO:0000313" key="2">
    <source>
        <dbReference type="Proteomes" id="UP000001239"/>
    </source>
</evidence>
<evidence type="ECO:0000313" key="1">
    <source>
        <dbReference type="EMBL" id="CAG27120.1"/>
    </source>
</evidence>
<dbReference type="KEGG" id="vg:5176625"/>
<dbReference type="OrthoDB" id="28893at10239"/>
<protein>
    <submittedName>
        <fullName evidence="1">Uncharacterized protein</fullName>
    </submittedName>
</protein>
<reference evidence="1 2" key="4">
    <citation type="journal article" date="2005" name="J. Mol. Biol.">
        <title>Genome comparison of Pseudomonas aeruginosa large phages.</title>
        <authorList>
            <person name="Hertveldt K."/>
            <person name="Lavigne R."/>
            <person name="Pleteneva E."/>
            <person name="Sernova N."/>
            <person name="Kurochkina L."/>
            <person name="Korchevskii R."/>
            <person name="Robben J."/>
            <person name="Mesyanzhinov V."/>
            <person name="Krylov V.N."/>
            <person name="Volckaert G."/>
        </authorList>
    </citation>
    <scope>NUCLEOTIDE SEQUENCE</scope>
</reference>
<accession>Q2Z155</accession>